<dbReference type="SUPFAM" id="SSF51294">
    <property type="entry name" value="Hedgehog/intein (Hint) domain"/>
    <property type="match status" value="1"/>
</dbReference>
<organism evidence="1 2">
    <name type="scientific">Streptomyces rhizosphaericus</name>
    <dbReference type="NCBI Taxonomy" id="114699"/>
    <lineage>
        <taxon>Bacteria</taxon>
        <taxon>Bacillati</taxon>
        <taxon>Actinomycetota</taxon>
        <taxon>Actinomycetes</taxon>
        <taxon>Kitasatosporales</taxon>
        <taxon>Streptomycetaceae</taxon>
        <taxon>Streptomyces</taxon>
        <taxon>Streptomyces violaceusniger group</taxon>
    </lineage>
</organism>
<name>A0A6G4AK56_9ACTN</name>
<dbReference type="Proteomes" id="UP000476310">
    <property type="component" value="Unassembled WGS sequence"/>
</dbReference>
<dbReference type="InterPro" id="IPR036844">
    <property type="entry name" value="Hint_dom_sf"/>
</dbReference>
<dbReference type="Gene3D" id="2.170.16.10">
    <property type="entry name" value="Hedgehog/Intein (Hint) domain"/>
    <property type="match status" value="1"/>
</dbReference>
<dbReference type="AlphaFoldDB" id="A0A6G4AK56"/>
<sequence>MTVTSVRRFTKPQRTYDLTVSGIHTYYVLAGATPVLVHNSNGCVNWAANSVKTWGHTFKTHGAGARNTKALTDRARSTGNQQGQWLDNDAAAEFLKGFHVEGAGPRSVRIPDGLGQVIMPDGSIVQARAATIVPSPNGLYKTGFPIIGPN</sequence>
<comment type="caution">
    <text evidence="1">The sequence shown here is derived from an EMBL/GenBank/DDBJ whole genome shotgun (WGS) entry which is preliminary data.</text>
</comment>
<dbReference type="EMBL" id="JAAIKT010000034">
    <property type="protein sequence ID" value="NEW73725.1"/>
    <property type="molecule type" value="Genomic_DNA"/>
</dbReference>
<protein>
    <submittedName>
        <fullName evidence="1">Uncharacterized protein</fullName>
    </submittedName>
</protein>
<evidence type="ECO:0000313" key="1">
    <source>
        <dbReference type="EMBL" id="NEW73725.1"/>
    </source>
</evidence>
<gene>
    <name evidence="1" type="ORF">G4H13_26030</name>
</gene>
<proteinExistence type="predicted"/>
<dbReference type="InterPro" id="IPR030934">
    <property type="entry name" value="Intein_C"/>
</dbReference>
<accession>A0A6G4AK56</accession>
<keyword evidence="2" id="KW-1185">Reference proteome</keyword>
<reference evidence="1" key="1">
    <citation type="submission" date="2020-02" db="EMBL/GenBank/DDBJ databases">
        <title>A new Streptomyces sp. for controlling soil-borne diseases.</title>
        <authorList>
            <person name="Li X."/>
            <person name="Tian Y."/>
            <person name="Gao K."/>
        </authorList>
    </citation>
    <scope>NUCLEOTIDE SEQUENCE [LARGE SCALE GENOMIC DNA]</scope>
    <source>
        <strain evidence="1">0250</strain>
    </source>
</reference>
<dbReference type="NCBIfam" id="TIGR01443">
    <property type="entry name" value="intein_Cterm"/>
    <property type="match status" value="1"/>
</dbReference>
<dbReference type="PROSITE" id="PS50818">
    <property type="entry name" value="INTEIN_C_TER"/>
    <property type="match status" value="1"/>
</dbReference>
<evidence type="ECO:0000313" key="2">
    <source>
        <dbReference type="Proteomes" id="UP000476310"/>
    </source>
</evidence>